<name>A0ABX0QBZ2_9GAMM</name>
<keyword evidence="3" id="KW-0479">Metal-binding</keyword>
<dbReference type="EMBL" id="JAAQQR010000009">
    <property type="protein sequence ID" value="NID06463.1"/>
    <property type="molecule type" value="Genomic_DNA"/>
</dbReference>
<sequence length="216" mass="24427">MAQVFHPRSGLYAKLAMLAFAMLLAAAIFAWRSVTAEPESESEAVEQPVPFSHQHHVGEVGIDCRYCHAGVETDAFAGIPPVSTCMTCHSQLFTDQPPLAPLVESWRTGVPLRWNRVYDLPGFVYFDHSIHVAKGVGCVSCHGRVDRMPLMRRVAPLSMKWCLDCHRHPERFVRPREEAFAMDDREPGDDDALGMHLVDAYRIDRRRLTDCSVCHR</sequence>
<accession>A0ABX0QBZ2</accession>
<organism evidence="8 9">
    <name type="scientific">Luteibacter jiangsuensis</name>
    <dbReference type="NCBI Taxonomy" id="637577"/>
    <lineage>
        <taxon>Bacteria</taxon>
        <taxon>Pseudomonadati</taxon>
        <taxon>Pseudomonadota</taxon>
        <taxon>Gammaproteobacteria</taxon>
        <taxon>Lysobacterales</taxon>
        <taxon>Rhodanobacteraceae</taxon>
        <taxon>Luteibacter</taxon>
    </lineage>
</organism>
<dbReference type="InterPro" id="IPR029467">
    <property type="entry name" value="Cyt_c7-like"/>
</dbReference>
<gene>
    <name evidence="8" type="ORF">HBF26_16330</name>
</gene>
<feature type="domain" description="Cytochrome c7-like" evidence="7">
    <location>
        <begin position="124"/>
        <end position="216"/>
    </location>
</feature>
<feature type="domain" description="Class III cytochrome C" evidence="6">
    <location>
        <begin position="35"/>
        <end position="92"/>
    </location>
</feature>
<dbReference type="InterPro" id="IPR036280">
    <property type="entry name" value="Multihaem_cyt_sf"/>
</dbReference>
<dbReference type="Gene3D" id="3.90.10.10">
    <property type="entry name" value="Cytochrome C3"/>
    <property type="match status" value="2"/>
</dbReference>
<dbReference type="Pfam" id="PF02085">
    <property type="entry name" value="Cytochrom_CIII"/>
    <property type="match status" value="1"/>
</dbReference>
<reference evidence="8 9" key="1">
    <citation type="journal article" date="2011" name="Curr. Microbiol.">
        <title>Luteibacter jiangsuensis sp. nov.: a methamidophos-degrading bacterium isolated from a methamidophos-manufacturing factory.</title>
        <authorList>
            <person name="Wang L."/>
            <person name="Wang G.L."/>
            <person name="Li S.P."/>
            <person name="Jiang J.D."/>
        </authorList>
    </citation>
    <scope>NUCLEOTIDE SEQUENCE [LARGE SCALE GENOMIC DNA]</scope>
    <source>
        <strain evidence="8 9">CGMCC 1.10133</strain>
    </source>
</reference>
<keyword evidence="2" id="KW-0349">Heme</keyword>
<evidence type="ECO:0000313" key="9">
    <source>
        <dbReference type="Proteomes" id="UP001429601"/>
    </source>
</evidence>
<evidence type="ECO:0000256" key="5">
    <source>
        <dbReference type="ARBA" id="ARBA00023004"/>
    </source>
</evidence>
<comment type="caution">
    <text evidence="8">The sequence shown here is derived from an EMBL/GenBank/DDBJ whole genome shotgun (WGS) entry which is preliminary data.</text>
</comment>
<dbReference type="InterPro" id="IPR020942">
    <property type="entry name" value="Cyt_c_III_dom"/>
</dbReference>
<evidence type="ECO:0000313" key="8">
    <source>
        <dbReference type="EMBL" id="NID06463.1"/>
    </source>
</evidence>
<keyword evidence="9" id="KW-1185">Reference proteome</keyword>
<dbReference type="Proteomes" id="UP001429601">
    <property type="component" value="Unassembled WGS sequence"/>
</dbReference>
<protein>
    <submittedName>
        <fullName evidence="8">Cytochrome c3 family protein</fullName>
    </submittedName>
</protein>
<evidence type="ECO:0000256" key="2">
    <source>
        <dbReference type="ARBA" id="ARBA00022617"/>
    </source>
</evidence>
<proteinExistence type="predicted"/>
<dbReference type="CDD" id="cd08168">
    <property type="entry name" value="Cytochrom_C3"/>
    <property type="match status" value="1"/>
</dbReference>
<dbReference type="Pfam" id="PF14522">
    <property type="entry name" value="Cytochrome_C7"/>
    <property type="match status" value="1"/>
</dbReference>
<keyword evidence="5" id="KW-0408">Iron</keyword>
<evidence type="ECO:0000259" key="7">
    <source>
        <dbReference type="Pfam" id="PF14522"/>
    </source>
</evidence>
<keyword evidence="4" id="KW-0249">Electron transport</keyword>
<keyword evidence="1" id="KW-0813">Transport</keyword>
<dbReference type="SUPFAM" id="SSF48695">
    <property type="entry name" value="Multiheme cytochromes"/>
    <property type="match status" value="1"/>
</dbReference>
<dbReference type="RefSeq" id="WP_167128901.1">
    <property type="nucleotide sequence ID" value="NZ_JAAQQR010000009.1"/>
</dbReference>
<dbReference type="PANTHER" id="PTHR39425">
    <property type="entry name" value="LIPOPROTEIN CYTOCHROME C"/>
    <property type="match status" value="1"/>
</dbReference>
<evidence type="ECO:0000256" key="1">
    <source>
        <dbReference type="ARBA" id="ARBA00022448"/>
    </source>
</evidence>
<dbReference type="PANTHER" id="PTHR39425:SF1">
    <property type="entry name" value="CYTOCHROME C7-LIKE DOMAIN-CONTAINING PROTEIN"/>
    <property type="match status" value="1"/>
</dbReference>
<evidence type="ECO:0000256" key="3">
    <source>
        <dbReference type="ARBA" id="ARBA00022723"/>
    </source>
</evidence>
<evidence type="ECO:0000256" key="4">
    <source>
        <dbReference type="ARBA" id="ARBA00022982"/>
    </source>
</evidence>
<evidence type="ECO:0000259" key="6">
    <source>
        <dbReference type="Pfam" id="PF02085"/>
    </source>
</evidence>